<proteinExistence type="predicted"/>
<dbReference type="Proteomes" id="UP000277582">
    <property type="component" value="Unassembled WGS sequence"/>
</dbReference>
<feature type="domain" description="tRNA-guanine(15) transglycosylase-like" evidence="2">
    <location>
        <begin position="20"/>
        <end position="322"/>
    </location>
</feature>
<evidence type="ECO:0000313" key="4">
    <source>
        <dbReference type="Proteomes" id="UP000277582"/>
    </source>
</evidence>
<name>A0A429GCK5_9CREN</name>
<dbReference type="InterPro" id="IPR050076">
    <property type="entry name" value="ArchSynthase1/Queuine_TRR"/>
</dbReference>
<dbReference type="OrthoDB" id="6871at2157"/>
<gene>
    <name evidence="3" type="ORF">D6D85_15935</name>
</gene>
<protein>
    <submittedName>
        <fullName evidence="3">tRNA-guanine transglycosylase</fullName>
        <ecNumber evidence="3">2.4.2.-</ecNumber>
    </submittedName>
</protein>
<accession>A0A429GCK5</accession>
<keyword evidence="3" id="KW-0328">Glycosyltransferase</keyword>
<dbReference type="PANTHER" id="PTHR46499">
    <property type="entry name" value="QUEUINE TRNA-RIBOSYLTRANSFERASE"/>
    <property type="match status" value="1"/>
</dbReference>
<dbReference type="InterPro" id="IPR036511">
    <property type="entry name" value="TGT-like_sf"/>
</dbReference>
<dbReference type="EMBL" id="RCOS01000174">
    <property type="protein sequence ID" value="RSN71493.1"/>
    <property type="molecule type" value="Genomic_DNA"/>
</dbReference>
<organism evidence="3 4">
    <name type="scientific">Candidatus Methanodesulfokora washburnensis</name>
    <dbReference type="NCBI Taxonomy" id="2478471"/>
    <lineage>
        <taxon>Archaea</taxon>
        <taxon>Thermoproteota</taxon>
        <taxon>Candidatus Korarchaeia</taxon>
        <taxon>Candidatus Korarchaeia incertae sedis</taxon>
        <taxon>Candidatus Methanodesulfokora</taxon>
    </lineage>
</organism>
<evidence type="ECO:0000256" key="1">
    <source>
        <dbReference type="ARBA" id="ARBA00022694"/>
    </source>
</evidence>
<dbReference type="Pfam" id="PF01702">
    <property type="entry name" value="TGT"/>
    <property type="match status" value="1"/>
</dbReference>
<dbReference type="SUPFAM" id="SSF51713">
    <property type="entry name" value="tRNA-guanine transglycosylase"/>
    <property type="match status" value="1"/>
</dbReference>
<reference evidence="3 4" key="1">
    <citation type="submission" date="2018-10" db="EMBL/GenBank/DDBJ databases">
        <title>Co-occurring genomic capacity for anaerobic methane metabolism and dissimilatory sulfite reduction discovered in the Korarchaeota.</title>
        <authorList>
            <person name="Mckay L.J."/>
            <person name="Dlakic M."/>
            <person name="Fields M.W."/>
            <person name="Delmont T.O."/>
            <person name="Eren A.M."/>
            <person name="Jay Z.J."/>
            <person name="Klingelsmith K.B."/>
            <person name="Rusch D.B."/>
            <person name="Inskeep W.P."/>
        </authorList>
    </citation>
    <scope>NUCLEOTIDE SEQUENCE [LARGE SCALE GENOMIC DNA]</scope>
    <source>
        <strain evidence="3 4">MDKW</strain>
    </source>
</reference>
<keyword evidence="3" id="KW-0808">Transferase</keyword>
<keyword evidence="1" id="KW-0819">tRNA processing</keyword>
<sequence>MKIETPFLWFIQPIRATPKPWQFFHIDGVMLNAYEILRNEGAAKQVRSKGAHGFLKFNGLIAMDSGGFLFMKRDAININPEIILALYEESKPNFGVVLDHPLTPNLPQEIAERRMIKTLENTKRMVEARRTTNPELIPVIHGYDTSSIERYVKKLKEIGDFSIYGIGSLVPSVFNSKGVGGIYNVIEIVSFVRTLLPNKIIHVFGVGSTLTMHLMFYAGANSIDSSSWRSKAAFGAIQLPGLGDRYITPRKRHKTYPKLSMEEQRVLDECKCPACEREGLEGLRRSFVLRALHNAWVYQREIEKTRELIKSGEYEEYVKRVIGRTKVFSRALEVADKFKSKNTCKDLINGETTLQI</sequence>
<dbReference type="AlphaFoldDB" id="A0A429GCK5"/>
<dbReference type="EC" id="2.4.2.-" evidence="3"/>
<dbReference type="InterPro" id="IPR002616">
    <property type="entry name" value="tRNA_ribo_trans-like"/>
</dbReference>
<evidence type="ECO:0000259" key="2">
    <source>
        <dbReference type="Pfam" id="PF01702"/>
    </source>
</evidence>
<keyword evidence="4" id="KW-1185">Reference proteome</keyword>
<evidence type="ECO:0000313" key="3">
    <source>
        <dbReference type="EMBL" id="RSN71493.1"/>
    </source>
</evidence>
<dbReference type="Gene3D" id="3.20.20.105">
    <property type="entry name" value="Queuine tRNA-ribosyltransferase-like"/>
    <property type="match status" value="1"/>
</dbReference>
<dbReference type="GO" id="GO:0002099">
    <property type="term" value="P:tRNA wobble guanine modification"/>
    <property type="evidence" value="ECO:0007669"/>
    <property type="project" value="TreeGrafter"/>
</dbReference>
<dbReference type="PANTHER" id="PTHR46499:SF1">
    <property type="entry name" value="QUEUINE TRNA-RIBOSYLTRANSFERASE"/>
    <property type="match status" value="1"/>
</dbReference>
<comment type="caution">
    <text evidence="3">The sequence shown here is derived from an EMBL/GenBank/DDBJ whole genome shotgun (WGS) entry which is preliminary data.</text>
</comment>
<dbReference type="GO" id="GO:0005737">
    <property type="term" value="C:cytoplasm"/>
    <property type="evidence" value="ECO:0007669"/>
    <property type="project" value="TreeGrafter"/>
</dbReference>
<dbReference type="RefSeq" id="WP_125672948.1">
    <property type="nucleotide sequence ID" value="NZ_RCOS01000174.1"/>
</dbReference>
<dbReference type="GO" id="GO:0016757">
    <property type="term" value="F:glycosyltransferase activity"/>
    <property type="evidence" value="ECO:0007669"/>
    <property type="project" value="UniProtKB-KW"/>
</dbReference>
<dbReference type="NCBIfam" id="TIGR00449">
    <property type="entry name" value="tgt_general"/>
    <property type="match status" value="1"/>
</dbReference>